<keyword evidence="7" id="KW-1185">Reference proteome</keyword>
<keyword evidence="4" id="KW-0560">Oxidoreductase</keyword>
<gene>
    <name evidence="6" type="ORF">DSL72_001051</name>
</gene>
<keyword evidence="2" id="KW-0285">Flavoprotein</keyword>
<evidence type="ECO:0000256" key="1">
    <source>
        <dbReference type="ARBA" id="ARBA00001974"/>
    </source>
</evidence>
<accession>A0A8A3P6U7</accession>
<name>A0A8A3P6U7_9HELO</name>
<keyword evidence="3" id="KW-0274">FAD</keyword>
<evidence type="ECO:0000256" key="2">
    <source>
        <dbReference type="ARBA" id="ARBA00022630"/>
    </source>
</evidence>
<keyword evidence="5" id="KW-0503">Monooxygenase</keyword>
<dbReference type="Gene3D" id="3.50.50.60">
    <property type="entry name" value="FAD/NAD(P)-binding domain"/>
    <property type="match status" value="1"/>
</dbReference>
<dbReference type="EMBL" id="CP063406">
    <property type="protein sequence ID" value="QSZ31486.1"/>
    <property type="molecule type" value="Genomic_DNA"/>
</dbReference>
<evidence type="ECO:0000313" key="6">
    <source>
        <dbReference type="EMBL" id="QSZ31486.1"/>
    </source>
</evidence>
<dbReference type="PANTHER" id="PTHR47178">
    <property type="entry name" value="MONOOXYGENASE, FAD-BINDING"/>
    <property type="match status" value="1"/>
</dbReference>
<evidence type="ECO:0000313" key="7">
    <source>
        <dbReference type="Proteomes" id="UP000672032"/>
    </source>
</evidence>
<protein>
    <submittedName>
        <fullName evidence="6">Uncharacterized protein</fullName>
    </submittedName>
</protein>
<comment type="cofactor">
    <cofactor evidence="1">
        <name>FAD</name>
        <dbReference type="ChEBI" id="CHEBI:57692"/>
    </cofactor>
</comment>
<evidence type="ECO:0000256" key="3">
    <source>
        <dbReference type="ARBA" id="ARBA00022827"/>
    </source>
</evidence>
<evidence type="ECO:0000256" key="4">
    <source>
        <dbReference type="ARBA" id="ARBA00023002"/>
    </source>
</evidence>
<dbReference type="AlphaFoldDB" id="A0A8A3P6U7"/>
<dbReference type="OrthoDB" id="47494at2759"/>
<proteinExistence type="predicted"/>
<sequence>MSGPGKWIVVKFSEDEMLINCATIDQTLNDDGGNFLLLNARRAEPRYRIPPSKLRRRLDHHKARNMLVADLNVCEEGKNLSSLTSPSGFDLATAHFADGTESSARLLVGDNGNNSMTRRCLFEGGT</sequence>
<reference evidence="6" key="1">
    <citation type="submission" date="2020-10" db="EMBL/GenBank/DDBJ databases">
        <title>Genome Sequence of Monilinia vaccinii-corymbosi Sheds Light on Mummy Berry Disease Infection of Blueberry and Mating Type.</title>
        <authorList>
            <person name="Yow A.G."/>
            <person name="Zhang Y."/>
            <person name="Bansal K."/>
            <person name="Eacker S.M."/>
            <person name="Sullivan S."/>
            <person name="Liachko I."/>
            <person name="Cubeta M.A."/>
            <person name="Rollins J.A."/>
            <person name="Ashrafi H."/>
        </authorList>
    </citation>
    <scope>NUCLEOTIDE SEQUENCE</scope>
    <source>
        <strain evidence="6">RL-1</strain>
    </source>
</reference>
<dbReference type="PANTHER" id="PTHR47178:SF1">
    <property type="entry name" value="FAD-BINDING DOMAIN-CONTAINING PROTEIN-RELATED"/>
    <property type="match status" value="1"/>
</dbReference>
<dbReference type="GO" id="GO:0004497">
    <property type="term" value="F:monooxygenase activity"/>
    <property type="evidence" value="ECO:0007669"/>
    <property type="project" value="UniProtKB-KW"/>
</dbReference>
<dbReference type="Proteomes" id="UP000672032">
    <property type="component" value="Chromosome 2"/>
</dbReference>
<organism evidence="6 7">
    <name type="scientific">Monilinia vaccinii-corymbosi</name>
    <dbReference type="NCBI Taxonomy" id="61207"/>
    <lineage>
        <taxon>Eukaryota</taxon>
        <taxon>Fungi</taxon>
        <taxon>Dikarya</taxon>
        <taxon>Ascomycota</taxon>
        <taxon>Pezizomycotina</taxon>
        <taxon>Leotiomycetes</taxon>
        <taxon>Helotiales</taxon>
        <taxon>Sclerotiniaceae</taxon>
        <taxon>Monilinia</taxon>
    </lineage>
</organism>
<evidence type="ECO:0000256" key="5">
    <source>
        <dbReference type="ARBA" id="ARBA00023033"/>
    </source>
</evidence>
<dbReference type="InterPro" id="IPR036188">
    <property type="entry name" value="FAD/NAD-bd_sf"/>
</dbReference>